<reference evidence="11 12" key="1">
    <citation type="journal article" date="2018" name="Nat. Ecol. Evol.">
        <title>Shark genomes provide insights into elasmobranch evolution and the origin of vertebrates.</title>
        <authorList>
            <person name="Hara Y"/>
            <person name="Yamaguchi K"/>
            <person name="Onimaru K"/>
            <person name="Kadota M"/>
            <person name="Koyanagi M"/>
            <person name="Keeley SD"/>
            <person name="Tatsumi K"/>
            <person name="Tanaka K"/>
            <person name="Motone F"/>
            <person name="Kageyama Y"/>
            <person name="Nozu R"/>
            <person name="Adachi N"/>
            <person name="Nishimura O"/>
            <person name="Nakagawa R"/>
            <person name="Tanegashima C"/>
            <person name="Kiyatake I"/>
            <person name="Matsumoto R"/>
            <person name="Murakumo K"/>
            <person name="Nishida K"/>
            <person name="Terakita A"/>
            <person name="Kuratani S"/>
            <person name="Sato K"/>
            <person name="Hyodo S Kuraku.S."/>
        </authorList>
    </citation>
    <scope>NUCLEOTIDE SEQUENCE [LARGE SCALE GENOMIC DNA]</scope>
</reference>
<feature type="domain" description="PARP1-like PADR1" evidence="10">
    <location>
        <begin position="30"/>
        <end position="86"/>
    </location>
</feature>
<accession>A0A401Q8R3</accession>
<feature type="domain" description="PARP1-like PADR1" evidence="9">
    <location>
        <begin position="88"/>
        <end position="127"/>
    </location>
</feature>
<dbReference type="PROSITE" id="PS52007">
    <property type="entry name" value="PADR1"/>
    <property type="match status" value="1"/>
</dbReference>
<dbReference type="FunFam" id="2.20.25.630:FF:000001">
    <property type="entry name" value="Poly [ADP-ribose] polymerase"/>
    <property type="match status" value="1"/>
</dbReference>
<evidence type="ECO:0000259" key="10">
    <source>
        <dbReference type="Pfam" id="PF21728"/>
    </source>
</evidence>
<dbReference type="InterPro" id="IPR050800">
    <property type="entry name" value="ARTD/PARP"/>
</dbReference>
<feature type="non-terminal residue" evidence="11">
    <location>
        <position position="1"/>
    </location>
</feature>
<evidence type="ECO:0000256" key="1">
    <source>
        <dbReference type="ARBA" id="ARBA00012020"/>
    </source>
</evidence>
<keyword evidence="2" id="KW-0328">Glycosyltransferase</keyword>
<keyword evidence="12" id="KW-1185">Reference proteome</keyword>
<evidence type="ECO:0000313" key="12">
    <source>
        <dbReference type="Proteomes" id="UP000288216"/>
    </source>
</evidence>
<dbReference type="GO" id="GO:0008270">
    <property type="term" value="F:zinc ion binding"/>
    <property type="evidence" value="ECO:0007669"/>
    <property type="project" value="InterPro"/>
</dbReference>
<keyword evidence="6" id="KW-0238">DNA-binding</keyword>
<dbReference type="Gene3D" id="2.20.25.630">
    <property type="match status" value="1"/>
</dbReference>
<keyword evidence="4" id="KW-0013">ADP-ribosylation</keyword>
<gene>
    <name evidence="11" type="ORF">scyTo_0022231</name>
</gene>
<keyword evidence="8" id="KW-0175">Coiled coil</keyword>
<comment type="catalytic activity">
    <reaction evidence="7">
        <text>NAD(+) + (ADP-D-ribosyl)n-acceptor = nicotinamide + (ADP-D-ribosyl)n+1-acceptor + H(+).</text>
        <dbReference type="EC" id="2.4.2.30"/>
    </reaction>
</comment>
<feature type="coiled-coil region" evidence="8">
    <location>
        <begin position="13"/>
        <end position="40"/>
    </location>
</feature>
<dbReference type="GO" id="GO:0070212">
    <property type="term" value="P:protein poly-ADP-ribosylation"/>
    <property type="evidence" value="ECO:0007669"/>
    <property type="project" value="TreeGrafter"/>
</dbReference>
<dbReference type="SMART" id="SM01335">
    <property type="entry name" value="PADR1"/>
    <property type="match status" value="1"/>
</dbReference>
<dbReference type="Gene3D" id="1.10.20.130">
    <property type="match status" value="1"/>
</dbReference>
<dbReference type="GO" id="GO:0005730">
    <property type="term" value="C:nucleolus"/>
    <property type="evidence" value="ECO:0007669"/>
    <property type="project" value="TreeGrafter"/>
</dbReference>
<dbReference type="InterPro" id="IPR038650">
    <property type="entry name" value="PADR1_C_dom_sf"/>
</dbReference>
<dbReference type="EMBL" id="BFAA01021707">
    <property type="protein sequence ID" value="GCB81756.1"/>
    <property type="molecule type" value="Genomic_DNA"/>
</dbReference>
<comment type="caution">
    <text evidence="11">The sequence shown here is derived from an EMBL/GenBank/DDBJ whole genome shotgun (WGS) entry which is preliminary data.</text>
</comment>
<dbReference type="GO" id="GO:0006302">
    <property type="term" value="P:double-strand break repair"/>
    <property type="evidence" value="ECO:0007669"/>
    <property type="project" value="TreeGrafter"/>
</dbReference>
<evidence type="ECO:0000256" key="5">
    <source>
        <dbReference type="ARBA" id="ARBA00023027"/>
    </source>
</evidence>
<sequence length="233" mass="25886">TVFRKRKGDDIDVETKTKKKKKKEEKMSKVEKELKDQSQLIWSIKDELKKCCSTSDLRELLIANKQEVPSGEAAILDQVSDGMLFGSLLPCEECKGQMQLKGDAYSCTGNITAWTKCRASTQAPNRKDWVMPKEFHEIPFLKKFKFKRQVRIFPPTPPAASTENSVSVDSGVASAPAGLPLANMKVLLLGKLTKRKDELKSLVEESGGKITGTTNKAKLCISSQSTVMTNRNC</sequence>
<evidence type="ECO:0000256" key="3">
    <source>
        <dbReference type="ARBA" id="ARBA00022679"/>
    </source>
</evidence>
<keyword evidence="3" id="KW-0808">Transferase</keyword>
<dbReference type="Gene3D" id="3.40.50.10190">
    <property type="entry name" value="BRCT domain"/>
    <property type="match status" value="1"/>
</dbReference>
<evidence type="ECO:0000256" key="7">
    <source>
        <dbReference type="ARBA" id="ARBA00033987"/>
    </source>
</evidence>
<keyword evidence="5" id="KW-0520">NAD</keyword>
<protein>
    <recommendedName>
        <fullName evidence="1">NAD(+) ADP-ribosyltransferase</fullName>
        <ecNumber evidence="1">2.4.2.30</ecNumber>
    </recommendedName>
</protein>
<dbReference type="GO" id="GO:0003950">
    <property type="term" value="F:NAD+ poly-ADP-ribosyltransferase activity"/>
    <property type="evidence" value="ECO:0007669"/>
    <property type="project" value="UniProtKB-EC"/>
</dbReference>
<dbReference type="FunFam" id="1.10.20.130:FF:000001">
    <property type="entry name" value="Poly [ADP-ribose] polymerase"/>
    <property type="match status" value="1"/>
</dbReference>
<dbReference type="GO" id="GO:0003677">
    <property type="term" value="F:DNA binding"/>
    <property type="evidence" value="ECO:0007669"/>
    <property type="project" value="UniProtKB-KW"/>
</dbReference>
<dbReference type="InterPro" id="IPR012982">
    <property type="entry name" value="PARP1-like_PADR1_Zn_ribbon"/>
</dbReference>
<proteinExistence type="predicted"/>
<evidence type="ECO:0000256" key="2">
    <source>
        <dbReference type="ARBA" id="ARBA00022676"/>
    </source>
</evidence>
<evidence type="ECO:0000313" key="11">
    <source>
        <dbReference type="EMBL" id="GCB81756.1"/>
    </source>
</evidence>
<dbReference type="EC" id="2.4.2.30" evidence="1"/>
<dbReference type="OrthoDB" id="429950at2759"/>
<dbReference type="AlphaFoldDB" id="A0A401Q8R3"/>
<dbReference type="PANTHER" id="PTHR10459:SF112">
    <property type="entry name" value="POLY [ADP-RIBOSE] POLYMERASE 1"/>
    <property type="match status" value="1"/>
</dbReference>
<evidence type="ECO:0000259" key="9">
    <source>
        <dbReference type="Pfam" id="PF08063"/>
    </source>
</evidence>
<evidence type="ECO:0000256" key="6">
    <source>
        <dbReference type="ARBA" id="ARBA00023125"/>
    </source>
</evidence>
<dbReference type="Pfam" id="PF21728">
    <property type="entry name" value="PADR1_N"/>
    <property type="match status" value="1"/>
</dbReference>
<dbReference type="Proteomes" id="UP000288216">
    <property type="component" value="Unassembled WGS sequence"/>
</dbReference>
<dbReference type="Pfam" id="PF08063">
    <property type="entry name" value="Zn_ribbon_PADR1"/>
    <property type="match status" value="1"/>
</dbReference>
<evidence type="ECO:0000256" key="4">
    <source>
        <dbReference type="ARBA" id="ARBA00022765"/>
    </source>
</evidence>
<organism evidence="11 12">
    <name type="scientific">Scyliorhinus torazame</name>
    <name type="common">Cloudy catshark</name>
    <name type="synonym">Catulus torazame</name>
    <dbReference type="NCBI Taxonomy" id="75743"/>
    <lineage>
        <taxon>Eukaryota</taxon>
        <taxon>Metazoa</taxon>
        <taxon>Chordata</taxon>
        <taxon>Craniata</taxon>
        <taxon>Vertebrata</taxon>
        <taxon>Chondrichthyes</taxon>
        <taxon>Elasmobranchii</taxon>
        <taxon>Galeomorphii</taxon>
        <taxon>Galeoidea</taxon>
        <taxon>Carcharhiniformes</taxon>
        <taxon>Scyliorhinidae</taxon>
        <taxon>Scyliorhinus</taxon>
    </lineage>
</organism>
<evidence type="ECO:0000256" key="8">
    <source>
        <dbReference type="SAM" id="Coils"/>
    </source>
</evidence>
<dbReference type="InterPro" id="IPR036420">
    <property type="entry name" value="BRCT_dom_sf"/>
</dbReference>
<dbReference type="STRING" id="75743.A0A401Q8R3"/>
<dbReference type="OMA" id="ECASSQF"/>
<dbReference type="GO" id="GO:1990404">
    <property type="term" value="F:NAD+-protein mono-ADP-ribosyltransferase activity"/>
    <property type="evidence" value="ECO:0007669"/>
    <property type="project" value="TreeGrafter"/>
</dbReference>
<name>A0A401Q8R3_SCYTO</name>
<dbReference type="InterPro" id="IPR049296">
    <property type="entry name" value="PARP1-like_PADR1_N"/>
</dbReference>
<dbReference type="PANTHER" id="PTHR10459">
    <property type="entry name" value="DNA LIGASE"/>
    <property type="match status" value="1"/>
</dbReference>